<sequence length="70" mass="8533">MELRDIQRIRKSERPKRSKLFIHKADIMLLRDSGASFEDIRMWLRKNKRLITTSRNINTFYNKHCKGLKE</sequence>
<dbReference type="PATRIC" id="fig|1365257.3.peg.3718"/>
<dbReference type="Proteomes" id="UP000076661">
    <property type="component" value="Unassembled WGS sequence"/>
</dbReference>
<evidence type="ECO:0000313" key="2">
    <source>
        <dbReference type="Proteomes" id="UP000076661"/>
    </source>
</evidence>
<evidence type="ECO:0000313" key="1">
    <source>
        <dbReference type="EMBL" id="KZN63312.1"/>
    </source>
</evidence>
<name>A0A162AXI5_9GAMM</name>
<accession>A0A162AXI5</accession>
<protein>
    <submittedName>
        <fullName evidence="1">Uncharacterized protein</fullName>
    </submittedName>
</protein>
<gene>
    <name evidence="1" type="ORF">N478_03420</name>
</gene>
<organism evidence="1 2">
    <name type="scientific">Pseudoalteromonas luteoviolacea S4060-1</name>
    <dbReference type="NCBI Taxonomy" id="1365257"/>
    <lineage>
        <taxon>Bacteria</taxon>
        <taxon>Pseudomonadati</taxon>
        <taxon>Pseudomonadota</taxon>
        <taxon>Gammaproteobacteria</taxon>
        <taxon>Alteromonadales</taxon>
        <taxon>Pseudoalteromonadaceae</taxon>
        <taxon>Pseudoalteromonas</taxon>
    </lineage>
</organism>
<dbReference type="EMBL" id="AUXX01000034">
    <property type="protein sequence ID" value="KZN63312.1"/>
    <property type="molecule type" value="Genomic_DNA"/>
</dbReference>
<dbReference type="AlphaFoldDB" id="A0A162AXI5"/>
<reference evidence="1 2" key="1">
    <citation type="submission" date="2013-07" db="EMBL/GenBank/DDBJ databases">
        <title>Comparative Genomic and Metabolomic Analysis of Twelve Strains of Pseudoalteromonas luteoviolacea.</title>
        <authorList>
            <person name="Vynne N.G."/>
            <person name="Mansson M."/>
            <person name="Gram L."/>
        </authorList>
    </citation>
    <scope>NUCLEOTIDE SEQUENCE [LARGE SCALE GENOMIC DNA]</scope>
    <source>
        <strain evidence="1 2">S4060-1</strain>
    </source>
</reference>
<proteinExistence type="predicted"/>
<comment type="caution">
    <text evidence="1">The sequence shown here is derived from an EMBL/GenBank/DDBJ whole genome shotgun (WGS) entry which is preliminary data.</text>
</comment>